<organism evidence="1 2">
    <name type="scientific">Anaeromicropila populeti</name>
    <dbReference type="NCBI Taxonomy" id="37658"/>
    <lineage>
        <taxon>Bacteria</taxon>
        <taxon>Bacillati</taxon>
        <taxon>Bacillota</taxon>
        <taxon>Clostridia</taxon>
        <taxon>Lachnospirales</taxon>
        <taxon>Lachnospiraceae</taxon>
        <taxon>Anaeromicropila</taxon>
    </lineage>
</organism>
<keyword evidence="2" id="KW-1185">Reference proteome</keyword>
<dbReference type="InterPro" id="IPR023213">
    <property type="entry name" value="CAT-like_dom_sf"/>
</dbReference>
<evidence type="ECO:0000313" key="2">
    <source>
        <dbReference type="Proteomes" id="UP000199659"/>
    </source>
</evidence>
<evidence type="ECO:0000313" key="1">
    <source>
        <dbReference type="EMBL" id="SFR75890.1"/>
    </source>
</evidence>
<accession>A0A1I6JBH2</accession>
<proteinExistence type="predicted"/>
<dbReference type="SUPFAM" id="SSF52777">
    <property type="entry name" value="CoA-dependent acyltransferases"/>
    <property type="match status" value="1"/>
</dbReference>
<dbReference type="Gene3D" id="3.30.559.10">
    <property type="entry name" value="Chloramphenicol acetyltransferase-like domain"/>
    <property type="match status" value="1"/>
</dbReference>
<sequence>MAAHHLVIDGVSWNIIIDFLVNTLEHNQKAVIQGTSYQRWARYIAGQKGTGKNNLIQPVTFLAQDVCVGGSCD</sequence>
<dbReference type="AlphaFoldDB" id="A0A1I6JBH2"/>
<dbReference type="Proteomes" id="UP000199659">
    <property type="component" value="Unassembled WGS sequence"/>
</dbReference>
<reference evidence="1 2" key="1">
    <citation type="submission" date="2016-10" db="EMBL/GenBank/DDBJ databases">
        <authorList>
            <person name="de Groot N.N."/>
        </authorList>
    </citation>
    <scope>NUCLEOTIDE SEQUENCE [LARGE SCALE GENOMIC DNA]</scope>
    <source>
        <strain evidence="1 2">743A</strain>
    </source>
</reference>
<dbReference type="STRING" id="37658.SAMN05661086_01502"/>
<protein>
    <submittedName>
        <fullName evidence="1">Condensation domain-containing protein</fullName>
    </submittedName>
</protein>
<name>A0A1I6JBH2_9FIRM</name>
<dbReference type="EMBL" id="FOYZ01000005">
    <property type="protein sequence ID" value="SFR75890.1"/>
    <property type="molecule type" value="Genomic_DNA"/>
</dbReference>
<gene>
    <name evidence="1" type="ORF">SAMN05661086_01502</name>
</gene>